<feature type="domain" description="Ig-like" evidence="4">
    <location>
        <begin position="1471"/>
        <end position="1546"/>
    </location>
</feature>
<evidence type="ECO:0000259" key="5">
    <source>
        <dbReference type="PROSITE" id="PS51272"/>
    </source>
</evidence>
<dbReference type="PROSITE" id="PS51272">
    <property type="entry name" value="SLH"/>
    <property type="match status" value="3"/>
</dbReference>
<dbReference type="SUPFAM" id="SSF49373">
    <property type="entry name" value="Invasin/intimin cell-adhesion fragments"/>
    <property type="match status" value="5"/>
</dbReference>
<sequence length="2337" mass="253130">MVKKPTVIKFLIVMLFLSAILSPAPSFAAFSEMPATEYGDIIDAREIELAPGAMYSRVDLMDSNGQQNIHMVTFDPKNPQLELRAGKKAGKVYGMMGVTEMASQHDSPGSRVIAGVNGDFFDISGQATGLPNGLFMDQGNILTSPTGSFAFGLKEDGSSLYGRPALQRSVTIDGENVPLSHINRSRGNNQLVLYTTDYFTSTKTNSEGDEIILDVLEGSVQSGQTLILRVKDVRKSQGDTPLEEGTVVLSASGTAKESVTDLQIGDELSASFQFDGEWADVTLAIGGNGPLIKDGVAQDTGFNAGVHPRTAIGTKADGSIVLFEVDGRQPGVSEGMRTTELEQALLDHEVVDAMNLDGGGSSTFVARLPGTNDIRMLNQGSDGGERKTGNGLLLVNTAPELEQAEKLVVTPNAERVLQGSQYTFEALAVDANGHPASIGENVTWDVEEEAGTINAAGTFTAGDQPGYADINVSNGASSGSAEVEVVTAIDELKLPSESRSFNPGTEVQLQVTALREGQVIQATNDRFKWSIEGDIGTIDENGVFTAANGNDLRGEIVVNYGDVQTTMDVSIGQAPVIIEDFEEGIDQYVATGAEVNSIDVEEETNLDYVRNGSKSAKLSYDFIGKPGTSGVYLTPRSSHRPIPIEGYPQKISMWIYGDGNKHWLRAQMKDGNGAPFPINFTGSDAEGGVNWTGWRYVEAAVPAGKSLPLTLDLPVRLMETSGNKKDAGAIYVDDIRAVYGPTTDDVTPPVIKQISPAEDTVISNTTPTIQVTSEDEGYDPEKHPGTTLIDPDSIRVYIDDELVEHGFYPPDGTISYQPSAPLAERRYKVKVAVRDLEGNQTIKEWYFTVNIGSPFYTYETPEATYAGQTYTVDITAQNASSLKSGQLAFNINPEAIKSVRVIRGEKLSEEQLGTEILEKQVELSFQNLDQLNLTEADRLAQIEYTISNTYLGPFTLEQAEGDIAKEQVIAFASGSIVSTEGDGEPIDFIGPSLRTLVKPDLKLSWDPYATIMGESTAFTIEQAEDGTKLAGAKLLVNGEEVASDVSDEDGVLRTEAATQEAGTYQVQAVLNNAYSPLMTFTVSPYSGQATPKNINVTMGNEPETERRFAWQTSPETNETVVEFVKQSEFTSFDATNVKVVEGSSSLYTTYQDGTLRIHKAELADLEPGTAYVYRVGDGDQLVSEQGVFKTTEAAGDETSFLFLGDSQAGSAETFALWGNTLQEALDYMPEAEFLLHAGDMIDKSFEQKEWDWWFSAAQDQLMDTTLIPIVGNHEVNGSNGYGDYLAHFNNPENGAPGLKGTNFSFDIKDTHVVVLNTEGSANDYEKQAEWLDNDLAANDKKWTIIAFHQGPYGSTYANERVQSMWVPIFDKHEVDLVLTGHDHLYLRTYPMNGGEIVQEGEGTRYVIGGSSGPKFYGLTEKNYQEYVYAKEKQIFSAIHIQGDTLTLTAKAVDGEDVDQFSITKGEESGDPQVTITPSSATIEVGESVQLEASVTPETDPAPEFNWSIVSSSSDDVATVSESGLVKGMKAGEVTVRATSKEDENAFAESKITVVERQTGDIVSIEVKGETELEPNSTDQVIVEATYESGERMKVTEGVSFVSSDTEVATIDENGLVQAIQEGETDIAVEYEGLQDSYRLSIVSEESPDPEETGIKMHGPTLLNVGDTADIRVKVMYDNGTSEEVTENVLYESGDEAIATVSETGEVTALTEGETELTVTYEDFEEAIHLIVSTDAETILTGIELEGRQTLQVGETAELVVSGLYSNGDIEEVTDDLALASSDADIVEVTPDGTMTALREGTATISVSYQEFDAELEVNVKGAEEEVVIERIELTGLPSTMEVGETAAAQVTALYSDGSTASVLDETTFESSSSDIVSISPEGIVTANTEGQAIISAMFEEQMVQHEIVVWRDELPEPPEENEPGRPDDEDEDEDDRDDDDRENDDQTEVEEDSSDEAIDEEDGDQPQSTRPGQVNVNEEMFSNRTDNELVVTSEGTLEEVLIPSSLLEDLTKTTVIIEADGATISIPPAVFAQLSLDVNEEATVILLIQELAKEVVSENRIAIEGETGAQIVQAGSIEVAVGIQLSSGATSSIGTFPEPLIIEIPVAEGLDAKLTGLYEVGNNESLVYTGGQISEGTLTANIQHPGSYSVLEYTKSFADVNEAHWAHDMLQQMVAKQFVEGVSMDRFQPEDQVTRAEFTTMIVRFLDLKGNETTVFTDVSADEWFANDVALAYNAGLVNGVGKDHFMPHEEMTRQEMVAVLMRAYTLSHGTSLQTENTSQFNDIASSPAWAKEAIEKAEALGLVQGQSENQFNPLDQGTRAESAQLILNMYELLNQR</sequence>
<dbReference type="InterPro" id="IPR018711">
    <property type="entry name" value="NAGPA"/>
</dbReference>
<dbReference type="Pfam" id="PF00395">
    <property type="entry name" value="SLH"/>
    <property type="match status" value="3"/>
</dbReference>
<keyword evidence="1 3" id="KW-0732">Signal</keyword>
<evidence type="ECO:0000256" key="1">
    <source>
        <dbReference type="ARBA" id="ARBA00022729"/>
    </source>
</evidence>
<evidence type="ECO:0000256" key="3">
    <source>
        <dbReference type="SAM" id="SignalP"/>
    </source>
</evidence>
<dbReference type="InterPro" id="IPR013783">
    <property type="entry name" value="Ig-like_fold"/>
</dbReference>
<feature type="domain" description="SLH" evidence="5">
    <location>
        <begin position="2278"/>
        <end position="2337"/>
    </location>
</feature>
<proteinExistence type="predicted"/>
<evidence type="ECO:0000313" key="6">
    <source>
        <dbReference type="EMBL" id="TDQ42868.1"/>
    </source>
</evidence>
<feature type="domain" description="SLH" evidence="5">
    <location>
        <begin position="2153"/>
        <end position="2216"/>
    </location>
</feature>
<dbReference type="InterPro" id="IPR029052">
    <property type="entry name" value="Metallo-depent_PP-like"/>
</dbReference>
<name>A0A4R6U8I1_9BACI</name>
<dbReference type="Gene3D" id="2.60.120.430">
    <property type="entry name" value="Galactose-binding lectin"/>
    <property type="match status" value="1"/>
</dbReference>
<dbReference type="Gene3D" id="2.60.40.10">
    <property type="entry name" value="Immunoglobulins"/>
    <property type="match status" value="1"/>
</dbReference>
<dbReference type="Pfam" id="PF02368">
    <property type="entry name" value="Big_2"/>
    <property type="match status" value="3"/>
</dbReference>
<dbReference type="PROSITE" id="PS50835">
    <property type="entry name" value="IG_LIKE"/>
    <property type="match status" value="1"/>
</dbReference>
<dbReference type="GO" id="GO:0003993">
    <property type="term" value="F:acid phosphatase activity"/>
    <property type="evidence" value="ECO:0007669"/>
    <property type="project" value="InterPro"/>
</dbReference>
<dbReference type="RefSeq" id="WP_133578693.1">
    <property type="nucleotide sequence ID" value="NZ_SNYJ01000001.1"/>
</dbReference>
<feature type="signal peptide" evidence="3">
    <location>
        <begin position="1"/>
        <end position="28"/>
    </location>
</feature>
<dbReference type="InterPro" id="IPR003343">
    <property type="entry name" value="Big_2"/>
</dbReference>
<dbReference type="SMART" id="SM00635">
    <property type="entry name" value="BID_2"/>
    <property type="match status" value="6"/>
</dbReference>
<protein>
    <submittedName>
        <fullName evidence="6">Ig-like protein group 2</fullName>
    </submittedName>
</protein>
<evidence type="ECO:0000256" key="2">
    <source>
        <dbReference type="SAM" id="MobiDB-lite"/>
    </source>
</evidence>
<reference evidence="6 7" key="1">
    <citation type="submission" date="2019-03" db="EMBL/GenBank/DDBJ databases">
        <title>Genomic Encyclopedia of Type Strains, Phase IV (KMG-IV): sequencing the most valuable type-strain genomes for metagenomic binning, comparative biology and taxonomic classification.</title>
        <authorList>
            <person name="Goeker M."/>
        </authorList>
    </citation>
    <scope>NUCLEOTIDE SEQUENCE [LARGE SCALE GENOMIC DNA]</scope>
    <source>
        <strain evidence="6 7">DSM 28697</strain>
    </source>
</reference>
<dbReference type="InterPro" id="IPR008963">
    <property type="entry name" value="Purple_acid_Pase-like_N"/>
</dbReference>
<dbReference type="OrthoDB" id="9809781at2"/>
<dbReference type="InterPro" id="IPR007110">
    <property type="entry name" value="Ig-like_dom"/>
</dbReference>
<dbReference type="EMBL" id="SNYJ01000001">
    <property type="protein sequence ID" value="TDQ42868.1"/>
    <property type="molecule type" value="Genomic_DNA"/>
</dbReference>
<dbReference type="Pfam" id="PF16656">
    <property type="entry name" value="Pur_ac_phosph_N"/>
    <property type="match status" value="1"/>
</dbReference>
<accession>A0A4R6U8I1</accession>
<feature type="compositionally biased region" description="Polar residues" evidence="2">
    <location>
        <begin position="1965"/>
        <end position="1984"/>
    </location>
</feature>
<dbReference type="PANTHER" id="PTHR45867">
    <property type="entry name" value="PURPLE ACID PHOSPHATASE"/>
    <property type="match status" value="1"/>
</dbReference>
<dbReference type="InterPro" id="IPR004843">
    <property type="entry name" value="Calcineurin-like_PHP"/>
</dbReference>
<feature type="chain" id="PRO_5020782024" evidence="3">
    <location>
        <begin position="29"/>
        <end position="2337"/>
    </location>
</feature>
<organism evidence="6 7">
    <name type="scientific">Aureibacillus halotolerans</name>
    <dbReference type="NCBI Taxonomy" id="1508390"/>
    <lineage>
        <taxon>Bacteria</taxon>
        <taxon>Bacillati</taxon>
        <taxon>Bacillota</taxon>
        <taxon>Bacilli</taxon>
        <taxon>Bacillales</taxon>
        <taxon>Bacillaceae</taxon>
        <taxon>Aureibacillus</taxon>
    </lineage>
</organism>
<dbReference type="Pfam" id="PF09992">
    <property type="entry name" value="NAGPA"/>
    <property type="match status" value="1"/>
</dbReference>
<feature type="domain" description="SLH" evidence="5">
    <location>
        <begin position="2217"/>
        <end position="2275"/>
    </location>
</feature>
<dbReference type="InterPro" id="IPR001119">
    <property type="entry name" value="SLH_dom"/>
</dbReference>
<comment type="caution">
    <text evidence="6">The sequence shown here is derived from an EMBL/GenBank/DDBJ whole genome shotgun (WGS) entry which is preliminary data.</text>
</comment>
<dbReference type="Gene3D" id="2.60.40.1080">
    <property type="match status" value="6"/>
</dbReference>
<evidence type="ECO:0000313" key="7">
    <source>
        <dbReference type="Proteomes" id="UP000295632"/>
    </source>
</evidence>
<gene>
    <name evidence="6" type="ORF">EV213_101298</name>
</gene>
<keyword evidence="7" id="KW-1185">Reference proteome</keyword>
<dbReference type="SUPFAM" id="SSF56300">
    <property type="entry name" value="Metallo-dependent phosphatases"/>
    <property type="match status" value="1"/>
</dbReference>
<feature type="compositionally biased region" description="Acidic residues" evidence="2">
    <location>
        <begin position="1915"/>
        <end position="1964"/>
    </location>
</feature>
<dbReference type="GO" id="GO:0046872">
    <property type="term" value="F:metal ion binding"/>
    <property type="evidence" value="ECO:0007669"/>
    <property type="project" value="InterPro"/>
</dbReference>
<evidence type="ECO:0000259" key="4">
    <source>
        <dbReference type="PROSITE" id="PS50835"/>
    </source>
</evidence>
<dbReference type="PANTHER" id="PTHR45867:SF3">
    <property type="entry name" value="ACID PHOSPHATASE TYPE 7"/>
    <property type="match status" value="1"/>
</dbReference>
<dbReference type="Gene3D" id="3.60.21.10">
    <property type="match status" value="1"/>
</dbReference>
<dbReference type="Pfam" id="PF00149">
    <property type="entry name" value="Metallophos"/>
    <property type="match status" value="1"/>
</dbReference>
<dbReference type="InterPro" id="IPR015914">
    <property type="entry name" value="PAPs_N"/>
</dbReference>
<feature type="region of interest" description="Disordered" evidence="2">
    <location>
        <begin position="1910"/>
        <end position="1986"/>
    </location>
</feature>
<dbReference type="Proteomes" id="UP000295632">
    <property type="component" value="Unassembled WGS sequence"/>
</dbReference>
<dbReference type="SUPFAM" id="SSF49363">
    <property type="entry name" value="Purple acid phosphatase, N-terminal domain"/>
    <property type="match status" value="1"/>
</dbReference>
<dbReference type="InterPro" id="IPR008964">
    <property type="entry name" value="Invasin/intimin_cell_adhesion"/>
</dbReference>
<dbReference type="Gene3D" id="2.60.40.380">
    <property type="entry name" value="Purple acid phosphatase-like, N-terminal"/>
    <property type="match status" value="1"/>
</dbReference>